<protein>
    <submittedName>
        <fullName evidence="1">Uncharacterized protein</fullName>
    </submittedName>
</protein>
<reference evidence="1" key="1">
    <citation type="submission" date="2022-04" db="EMBL/GenBank/DDBJ databases">
        <title>Genome of the entomopathogenic fungus Entomophthora muscae.</title>
        <authorList>
            <person name="Elya C."/>
            <person name="Lovett B.R."/>
            <person name="Lee E."/>
            <person name="Macias A.M."/>
            <person name="Hajek A.E."/>
            <person name="De Bivort B.L."/>
            <person name="Kasson M.T."/>
            <person name="De Fine Licht H.H."/>
            <person name="Stajich J.E."/>
        </authorList>
    </citation>
    <scope>NUCLEOTIDE SEQUENCE</scope>
    <source>
        <strain evidence="1">Berkeley</strain>
    </source>
</reference>
<gene>
    <name evidence="1" type="ORF">DSO57_1007459</name>
</gene>
<proteinExistence type="predicted"/>
<evidence type="ECO:0000313" key="2">
    <source>
        <dbReference type="Proteomes" id="UP001165960"/>
    </source>
</evidence>
<dbReference type="Proteomes" id="UP001165960">
    <property type="component" value="Unassembled WGS sequence"/>
</dbReference>
<name>A0ACC2SW87_9FUNG</name>
<accession>A0ACC2SW87</accession>
<dbReference type="EMBL" id="QTSX02004282">
    <property type="protein sequence ID" value="KAJ9066654.1"/>
    <property type="molecule type" value="Genomic_DNA"/>
</dbReference>
<sequence>MAVAAYRWLRASPAQRRQVGSWLKFVETEYGLAFVEETRLFGKVVVMFMPVVFFWTMLSQCGTEWQNQYERMNKQYLGVIPIPTEASSNIGAILISVMVPSLVKWVYPFLERRGMDVCLVNRMVWGFFFLILGVSVSTCLNYYVDAHTKNIVYKDNVVVSCEGCVNGAWQLPQWFLMALAESLLCPSGIHLCYTQVGKQLKASSFSIFLLSASIGNYLIILIDGFLKGIGSPTNRQWIYLAITSLAFLAFLLLGKFWYVSKETSILQSINN</sequence>
<evidence type="ECO:0000313" key="1">
    <source>
        <dbReference type="EMBL" id="KAJ9066654.1"/>
    </source>
</evidence>
<keyword evidence="2" id="KW-1185">Reference proteome</keyword>
<organism evidence="1 2">
    <name type="scientific">Entomophthora muscae</name>
    <dbReference type="NCBI Taxonomy" id="34485"/>
    <lineage>
        <taxon>Eukaryota</taxon>
        <taxon>Fungi</taxon>
        <taxon>Fungi incertae sedis</taxon>
        <taxon>Zoopagomycota</taxon>
        <taxon>Entomophthoromycotina</taxon>
        <taxon>Entomophthoromycetes</taxon>
        <taxon>Entomophthorales</taxon>
        <taxon>Entomophthoraceae</taxon>
        <taxon>Entomophthora</taxon>
    </lineage>
</organism>
<comment type="caution">
    <text evidence="1">The sequence shown here is derived from an EMBL/GenBank/DDBJ whole genome shotgun (WGS) entry which is preliminary data.</text>
</comment>